<reference evidence="1" key="2">
    <citation type="journal article" date="2015" name="Data Brief">
        <title>Shoot transcriptome of the giant reed, Arundo donax.</title>
        <authorList>
            <person name="Barrero R.A."/>
            <person name="Guerrero F.D."/>
            <person name="Moolhuijzen P."/>
            <person name="Goolsby J.A."/>
            <person name="Tidwell J."/>
            <person name="Bellgard S.E."/>
            <person name="Bellgard M.I."/>
        </authorList>
    </citation>
    <scope>NUCLEOTIDE SEQUENCE</scope>
    <source>
        <tissue evidence="1">Shoot tissue taken approximately 20 cm above the soil surface</tissue>
    </source>
</reference>
<name>A0A0A8Y7I0_ARUDO</name>
<organism evidence="1">
    <name type="scientific">Arundo donax</name>
    <name type="common">Giant reed</name>
    <name type="synonym">Donax arundinaceus</name>
    <dbReference type="NCBI Taxonomy" id="35708"/>
    <lineage>
        <taxon>Eukaryota</taxon>
        <taxon>Viridiplantae</taxon>
        <taxon>Streptophyta</taxon>
        <taxon>Embryophyta</taxon>
        <taxon>Tracheophyta</taxon>
        <taxon>Spermatophyta</taxon>
        <taxon>Magnoliopsida</taxon>
        <taxon>Liliopsida</taxon>
        <taxon>Poales</taxon>
        <taxon>Poaceae</taxon>
        <taxon>PACMAD clade</taxon>
        <taxon>Arundinoideae</taxon>
        <taxon>Arundineae</taxon>
        <taxon>Arundo</taxon>
    </lineage>
</organism>
<protein>
    <submittedName>
        <fullName evidence="1">Uncharacterized protein</fullName>
    </submittedName>
</protein>
<proteinExistence type="predicted"/>
<accession>A0A0A8Y7I0</accession>
<evidence type="ECO:0000313" key="1">
    <source>
        <dbReference type="EMBL" id="JAD21100.1"/>
    </source>
</evidence>
<reference evidence="1" key="1">
    <citation type="submission" date="2014-09" db="EMBL/GenBank/DDBJ databases">
        <authorList>
            <person name="Magalhaes I.L.F."/>
            <person name="Oliveira U."/>
            <person name="Santos F.R."/>
            <person name="Vidigal T.H.D.A."/>
            <person name="Brescovit A.D."/>
            <person name="Santos A.J."/>
        </authorList>
    </citation>
    <scope>NUCLEOTIDE SEQUENCE</scope>
    <source>
        <tissue evidence="1">Shoot tissue taken approximately 20 cm above the soil surface</tissue>
    </source>
</reference>
<dbReference type="AlphaFoldDB" id="A0A0A8Y7I0"/>
<dbReference type="EMBL" id="GBRH01276795">
    <property type="protein sequence ID" value="JAD21100.1"/>
    <property type="molecule type" value="Transcribed_RNA"/>
</dbReference>
<sequence length="17" mass="1959">MGGQKSNRGTIRQRKEL</sequence>